<dbReference type="PANTHER" id="PTHR34980:SF2">
    <property type="entry name" value="INNER MEMBRANE PROTEIN YHAH-RELATED"/>
    <property type="match status" value="1"/>
</dbReference>
<feature type="compositionally biased region" description="Low complexity" evidence="1">
    <location>
        <begin position="177"/>
        <end position="191"/>
    </location>
</feature>
<proteinExistence type="predicted"/>
<keyword evidence="2" id="KW-0812">Transmembrane</keyword>
<evidence type="ECO:0000313" key="4">
    <source>
        <dbReference type="Proteomes" id="UP001595901"/>
    </source>
</evidence>
<keyword evidence="2" id="KW-0472">Membrane</keyword>
<dbReference type="PANTHER" id="PTHR34980">
    <property type="entry name" value="INNER MEMBRANE PROTEIN-RELATED-RELATED"/>
    <property type="match status" value="1"/>
</dbReference>
<evidence type="ECO:0000313" key="3">
    <source>
        <dbReference type="EMBL" id="MFC3932854.1"/>
    </source>
</evidence>
<evidence type="ECO:0000256" key="2">
    <source>
        <dbReference type="SAM" id="Phobius"/>
    </source>
</evidence>
<feature type="transmembrane region" description="Helical" evidence="2">
    <location>
        <begin position="66"/>
        <end position="88"/>
    </location>
</feature>
<dbReference type="InterPro" id="IPR008523">
    <property type="entry name" value="DUF805"/>
</dbReference>
<feature type="compositionally biased region" description="Polar residues" evidence="1">
    <location>
        <begin position="285"/>
        <end position="317"/>
    </location>
</feature>
<dbReference type="Proteomes" id="UP001595901">
    <property type="component" value="Unassembled WGS sequence"/>
</dbReference>
<feature type="transmembrane region" description="Helical" evidence="2">
    <location>
        <begin position="109"/>
        <end position="142"/>
    </location>
</feature>
<feature type="transmembrane region" description="Helical" evidence="2">
    <location>
        <begin position="21"/>
        <end position="54"/>
    </location>
</feature>
<evidence type="ECO:0000256" key="1">
    <source>
        <dbReference type="SAM" id="MobiDB-lite"/>
    </source>
</evidence>
<name>A0ABV8D2W2_9STRE</name>
<dbReference type="RefSeq" id="WP_380432559.1">
    <property type="nucleotide sequence ID" value="NZ_JBHSAC010000075.1"/>
</dbReference>
<sequence length="327" mass="35400">MIEAYKNYWKHYADFEGRTDLAGYWWVFLVNFLIGLVYFFLATIILFVIGASVATSSSYSYYEASAGAVGMLFIFFVLIGVLWGLANLTPALAIQVRRLRDAGYHWAYVFLNLGGLVTIFIPLLGVFVGPLVGLGCSIALIVLCCQPTKQVNAAGSNYYGFNGEQPISSFQGQNQWQGMPNQNMYQQPNQGAPVQDPNGMGIYQQPNQGAPVQDPNGMGIYQQPNQGAPVQDPNDMGMYQQPNQGAAVQDPNGVYQQSNPAAMNQPNLGASGQQPSSGYQPVPSSPETQNQAPQSQSVSSEQAPLNDPIQSNDSKVTGGSKGENPFE</sequence>
<gene>
    <name evidence="3" type="ORF">ACFOSE_08845</name>
</gene>
<reference evidence="4" key="1">
    <citation type="journal article" date="2019" name="Int. J. Syst. Evol. Microbiol.">
        <title>The Global Catalogue of Microorganisms (GCM) 10K type strain sequencing project: providing services to taxonomists for standard genome sequencing and annotation.</title>
        <authorList>
            <consortium name="The Broad Institute Genomics Platform"/>
            <consortium name="The Broad Institute Genome Sequencing Center for Infectious Disease"/>
            <person name="Wu L."/>
            <person name="Ma J."/>
        </authorList>
    </citation>
    <scope>NUCLEOTIDE SEQUENCE [LARGE SCALE GENOMIC DNA]</scope>
    <source>
        <strain evidence="4">CCUG 58728</strain>
    </source>
</reference>
<organism evidence="3 4">
    <name type="scientific">Streptococcus dentapri</name>
    <dbReference type="NCBI Taxonomy" id="573564"/>
    <lineage>
        <taxon>Bacteria</taxon>
        <taxon>Bacillati</taxon>
        <taxon>Bacillota</taxon>
        <taxon>Bacilli</taxon>
        <taxon>Lactobacillales</taxon>
        <taxon>Streptococcaceae</taxon>
        <taxon>Streptococcus</taxon>
    </lineage>
</organism>
<keyword evidence="2" id="KW-1133">Transmembrane helix</keyword>
<accession>A0ABV8D2W2</accession>
<keyword evidence="4" id="KW-1185">Reference proteome</keyword>
<comment type="caution">
    <text evidence="3">The sequence shown here is derived from an EMBL/GenBank/DDBJ whole genome shotgun (WGS) entry which is preliminary data.</text>
</comment>
<dbReference type="Pfam" id="PF05656">
    <property type="entry name" value="DUF805"/>
    <property type="match status" value="1"/>
</dbReference>
<feature type="region of interest" description="Disordered" evidence="1">
    <location>
        <begin position="170"/>
        <end position="327"/>
    </location>
</feature>
<dbReference type="EMBL" id="JBHSAC010000075">
    <property type="protein sequence ID" value="MFC3932854.1"/>
    <property type="molecule type" value="Genomic_DNA"/>
</dbReference>
<protein>
    <submittedName>
        <fullName evidence="3">DUF805 domain-containing protein</fullName>
    </submittedName>
</protein>
<feature type="compositionally biased region" description="Polar residues" evidence="1">
    <location>
        <begin position="254"/>
        <end position="279"/>
    </location>
</feature>